<sequence length="73" mass="8004">MAITSIKTGTSLKLKYSLGLNEKGVEKFKTTSIKNLSLDATDDDLFGMTTLMKDMQSNSLVDVKKVVDTDLSE</sequence>
<dbReference type="Pfam" id="PF07872">
    <property type="entry name" value="DUF1659"/>
    <property type="match status" value="1"/>
</dbReference>
<organism evidence="2 3">
    <name type="scientific">Tepidibacter hydrothermalis</name>
    <dbReference type="NCBI Taxonomy" id="3036126"/>
    <lineage>
        <taxon>Bacteria</taxon>
        <taxon>Bacillati</taxon>
        <taxon>Bacillota</taxon>
        <taxon>Clostridia</taxon>
        <taxon>Peptostreptococcales</taxon>
        <taxon>Peptostreptococcaceae</taxon>
        <taxon>Tepidibacter</taxon>
    </lineage>
</organism>
<feature type="domain" description="DUF1659" evidence="1">
    <location>
        <begin position="2"/>
        <end position="73"/>
    </location>
</feature>
<gene>
    <name evidence="2" type="ORF">P4S50_00285</name>
</gene>
<name>A0ABY8EIB8_9FIRM</name>
<evidence type="ECO:0000259" key="1">
    <source>
        <dbReference type="Pfam" id="PF07872"/>
    </source>
</evidence>
<protein>
    <submittedName>
        <fullName evidence="2">DUF1659 domain-containing protein</fullName>
    </submittedName>
</protein>
<evidence type="ECO:0000313" key="3">
    <source>
        <dbReference type="Proteomes" id="UP001222800"/>
    </source>
</evidence>
<dbReference type="RefSeq" id="WP_277732510.1">
    <property type="nucleotide sequence ID" value="NZ_CP120733.1"/>
</dbReference>
<proteinExistence type="predicted"/>
<evidence type="ECO:0000313" key="2">
    <source>
        <dbReference type="EMBL" id="WFD10543.1"/>
    </source>
</evidence>
<dbReference type="Proteomes" id="UP001222800">
    <property type="component" value="Chromosome"/>
</dbReference>
<reference evidence="2 3" key="1">
    <citation type="submission" date="2023-03" db="EMBL/GenBank/DDBJ databases">
        <title>Complete genome sequence of Tepidibacter sp. SWIR-1, isolated from a deep-sea hydrothermal vent.</title>
        <authorList>
            <person name="Li X."/>
        </authorList>
    </citation>
    <scope>NUCLEOTIDE SEQUENCE [LARGE SCALE GENOMIC DNA]</scope>
    <source>
        <strain evidence="2 3">SWIR-1</strain>
    </source>
</reference>
<keyword evidence="3" id="KW-1185">Reference proteome</keyword>
<accession>A0ABY8EIB8</accession>
<dbReference type="EMBL" id="CP120733">
    <property type="protein sequence ID" value="WFD10543.1"/>
    <property type="molecule type" value="Genomic_DNA"/>
</dbReference>
<dbReference type="InterPro" id="IPR012454">
    <property type="entry name" value="DUF1659"/>
</dbReference>